<sequence length="415" mass="44686">MSSFTETGRCLSQAKTSPRAQLSCSKVGGVESCFLSCPAHTLFVPGLQGKALQKRNGTSSSLGPSCSGSPSACPCCMQLGDLDFASSMLAGRKGHCSGKTFLLLALPSVAWGTGDEAGPGPRSQQAAGRAPAQGKEMGQERVPHPRRVFGAQGLRPGPTLSSRWTCPLAAPFPCHRLACRRGHHLGEFWLSPDAPTTPIKQKARFKIRDAKCHLQPHRQARAKETTRQPLLDHCHVTFVTLKCDSSKKRRRGRKSPSKELSHITAEFEIETRMEEASGLKEDDRLQVLVGPARHERLPPEHSCGLDGSPASGESTEPTGKGSWQGSAPAAQDTCEADCLRKRAEQSLQAAIKTLRKTIGRQHFYVQVSGTEYEVAQRPAKALEGQGTCSAGQVPPVYSGDLTQDPVSCRNLSFKA</sequence>
<name>A0ABQ9WH42_SAGOE</name>
<dbReference type="PANTHER" id="PTHR24046">
    <property type="entry name" value="SIGNAL PEPTIDE, CUB AND EGF-LIKE DOMAIN-CONTAINING"/>
    <property type="match status" value="1"/>
</dbReference>
<keyword evidence="3" id="KW-1185">Reference proteome</keyword>
<evidence type="ECO:0000313" key="3">
    <source>
        <dbReference type="Proteomes" id="UP001266305"/>
    </source>
</evidence>
<dbReference type="InterPro" id="IPR052071">
    <property type="entry name" value="SCUB_EGF-like_domain"/>
</dbReference>
<reference evidence="2 3" key="1">
    <citation type="submission" date="2023-05" db="EMBL/GenBank/DDBJ databases">
        <title>B98-5 Cell Line De Novo Hybrid Assembly: An Optical Mapping Approach.</title>
        <authorList>
            <person name="Kananen K."/>
            <person name="Auerbach J.A."/>
            <person name="Kautto E."/>
            <person name="Blachly J.S."/>
        </authorList>
    </citation>
    <scope>NUCLEOTIDE SEQUENCE [LARGE SCALE GENOMIC DNA]</scope>
    <source>
        <strain evidence="2">B95-8</strain>
        <tissue evidence="2">Cell line</tissue>
    </source>
</reference>
<feature type="region of interest" description="Disordered" evidence="1">
    <location>
        <begin position="114"/>
        <end position="141"/>
    </location>
</feature>
<accession>A0ABQ9WH42</accession>
<organism evidence="2 3">
    <name type="scientific">Saguinus oedipus</name>
    <name type="common">Cotton-top tamarin</name>
    <name type="synonym">Oedipomidas oedipus</name>
    <dbReference type="NCBI Taxonomy" id="9490"/>
    <lineage>
        <taxon>Eukaryota</taxon>
        <taxon>Metazoa</taxon>
        <taxon>Chordata</taxon>
        <taxon>Craniata</taxon>
        <taxon>Vertebrata</taxon>
        <taxon>Euteleostomi</taxon>
        <taxon>Mammalia</taxon>
        <taxon>Eutheria</taxon>
        <taxon>Euarchontoglires</taxon>
        <taxon>Primates</taxon>
        <taxon>Haplorrhini</taxon>
        <taxon>Platyrrhini</taxon>
        <taxon>Cebidae</taxon>
        <taxon>Callitrichinae</taxon>
        <taxon>Saguinus</taxon>
    </lineage>
</organism>
<dbReference type="Proteomes" id="UP001266305">
    <property type="component" value="Unassembled WGS sequence"/>
</dbReference>
<evidence type="ECO:0000313" key="2">
    <source>
        <dbReference type="EMBL" id="KAK2120956.1"/>
    </source>
</evidence>
<proteinExistence type="predicted"/>
<dbReference type="EMBL" id="JASSZA010000001">
    <property type="protein sequence ID" value="KAK2120956.1"/>
    <property type="molecule type" value="Genomic_DNA"/>
</dbReference>
<protein>
    <submittedName>
        <fullName evidence="2">Uncharacterized protein</fullName>
    </submittedName>
</protein>
<feature type="region of interest" description="Disordered" evidence="1">
    <location>
        <begin position="292"/>
        <end position="327"/>
    </location>
</feature>
<evidence type="ECO:0000256" key="1">
    <source>
        <dbReference type="SAM" id="MobiDB-lite"/>
    </source>
</evidence>
<feature type="compositionally biased region" description="Polar residues" evidence="1">
    <location>
        <begin position="311"/>
        <end position="325"/>
    </location>
</feature>
<gene>
    <name evidence="2" type="ORF">P7K49_002342</name>
</gene>
<comment type="caution">
    <text evidence="2">The sequence shown here is derived from an EMBL/GenBank/DDBJ whole genome shotgun (WGS) entry which is preliminary data.</text>
</comment>
<dbReference type="PANTHER" id="PTHR24046:SF4">
    <property type="entry name" value="SIGNAL PEPTIDE, CUB AND EGF-LIKE DOMAIN-CONTAINING PROTEIN 1"/>
    <property type="match status" value="1"/>
</dbReference>